<dbReference type="PROSITE" id="PS50905">
    <property type="entry name" value="FERRITIN_LIKE"/>
    <property type="match status" value="1"/>
</dbReference>
<dbReference type="InterPro" id="IPR009078">
    <property type="entry name" value="Ferritin-like_SF"/>
</dbReference>
<dbReference type="GO" id="GO:0008198">
    <property type="term" value="F:ferrous iron binding"/>
    <property type="evidence" value="ECO:0007669"/>
    <property type="project" value="TreeGrafter"/>
</dbReference>
<feature type="domain" description="Ferritin-like diiron" evidence="7">
    <location>
        <begin position="37"/>
        <end position="186"/>
    </location>
</feature>
<evidence type="ECO:0000256" key="2">
    <source>
        <dbReference type="ARBA" id="ARBA00022434"/>
    </source>
</evidence>
<evidence type="ECO:0000313" key="8">
    <source>
        <dbReference type="EMBL" id="RZC40701.1"/>
    </source>
</evidence>
<dbReference type="GO" id="GO:0006879">
    <property type="term" value="P:intracellular iron ion homeostasis"/>
    <property type="evidence" value="ECO:0007669"/>
    <property type="project" value="UniProtKB-KW"/>
</dbReference>
<evidence type="ECO:0000256" key="6">
    <source>
        <dbReference type="RuleBase" id="RU361145"/>
    </source>
</evidence>
<feature type="binding site" evidence="5">
    <location>
        <position position="168"/>
    </location>
    <ligand>
        <name>Fe cation</name>
        <dbReference type="ChEBI" id="CHEBI:24875"/>
        <label>1</label>
    </ligand>
</feature>
<dbReference type="InterPro" id="IPR012347">
    <property type="entry name" value="Ferritin-like"/>
</dbReference>
<comment type="catalytic activity">
    <reaction evidence="6">
        <text>4 Fe(2+) + O2 + 4 H(+) = 4 Fe(3+) + 2 H2O</text>
        <dbReference type="Rhea" id="RHEA:11148"/>
        <dbReference type="ChEBI" id="CHEBI:15377"/>
        <dbReference type="ChEBI" id="CHEBI:15378"/>
        <dbReference type="ChEBI" id="CHEBI:15379"/>
        <dbReference type="ChEBI" id="CHEBI:29033"/>
        <dbReference type="ChEBI" id="CHEBI:29034"/>
        <dbReference type="EC" id="1.16.3.1"/>
    </reaction>
</comment>
<keyword evidence="6" id="KW-0560">Oxidoreductase</keyword>
<dbReference type="Gene3D" id="1.20.1260.10">
    <property type="match status" value="1"/>
</dbReference>
<feature type="binding site" evidence="5">
    <location>
        <position position="134"/>
    </location>
    <ligand>
        <name>Fe cation</name>
        <dbReference type="ChEBI" id="CHEBI:24875"/>
        <label>1</label>
    </ligand>
</feature>
<dbReference type="AlphaFoldDB" id="A0A482W6C4"/>
<keyword evidence="9" id="KW-1185">Reference proteome</keyword>
<name>A0A482W6C4_ASBVE</name>
<proteinExistence type="inferred from homology"/>
<dbReference type="CDD" id="cd01056">
    <property type="entry name" value="Euk_Ferritin"/>
    <property type="match status" value="1"/>
</dbReference>
<feature type="binding site" evidence="5">
    <location>
        <position position="92"/>
    </location>
    <ligand>
        <name>Fe cation</name>
        <dbReference type="ChEBI" id="CHEBI:24875"/>
        <label>1</label>
    </ligand>
</feature>
<feature type="binding site" evidence="5">
    <location>
        <position position="54"/>
    </location>
    <ligand>
        <name>Fe cation</name>
        <dbReference type="ChEBI" id="CHEBI:24875"/>
        <label>1</label>
    </ligand>
</feature>
<accession>A0A482W6C4</accession>
<dbReference type="EC" id="1.16.3.1" evidence="6"/>
<comment type="caution">
    <text evidence="8">The sequence shown here is derived from an EMBL/GenBank/DDBJ whole genome shotgun (WGS) entry which is preliminary data.</text>
</comment>
<keyword evidence="2 6" id="KW-0409">Iron storage</keyword>
<comment type="similarity">
    <text evidence="1 6">Belongs to the ferritin family.</text>
</comment>
<feature type="binding site" evidence="5">
    <location>
        <position position="89"/>
    </location>
    <ligand>
        <name>Fe cation</name>
        <dbReference type="ChEBI" id="CHEBI:24875"/>
        <label>1</label>
    </ligand>
</feature>
<dbReference type="PANTHER" id="PTHR11431:SF75">
    <property type="entry name" value="FERRITIN"/>
    <property type="match status" value="1"/>
</dbReference>
<dbReference type="SUPFAM" id="SSF47240">
    <property type="entry name" value="Ferritin-like"/>
    <property type="match status" value="1"/>
</dbReference>
<dbReference type="Pfam" id="PF00210">
    <property type="entry name" value="Ferritin"/>
    <property type="match status" value="1"/>
</dbReference>
<feature type="non-terminal residue" evidence="8">
    <location>
        <position position="1"/>
    </location>
</feature>
<comment type="function">
    <text evidence="6">Stores iron in a soluble, non-toxic, readily available form. Important for iron homeostasis. Iron is taken up in the ferrous form and deposited as ferric hydroxides after oxidation.</text>
</comment>
<keyword evidence="3 5" id="KW-0479">Metal-binding</keyword>
<dbReference type="GO" id="GO:0004322">
    <property type="term" value="F:ferroxidase activity"/>
    <property type="evidence" value="ECO:0007669"/>
    <property type="project" value="UniProtKB-EC"/>
</dbReference>
<dbReference type="PANTHER" id="PTHR11431">
    <property type="entry name" value="FERRITIN"/>
    <property type="match status" value="1"/>
</dbReference>
<dbReference type="InterPro" id="IPR008331">
    <property type="entry name" value="Ferritin_DPS_dom"/>
</dbReference>
<evidence type="ECO:0000256" key="3">
    <source>
        <dbReference type="ARBA" id="ARBA00022723"/>
    </source>
</evidence>
<dbReference type="InterPro" id="IPR001519">
    <property type="entry name" value="Ferritin"/>
</dbReference>
<protein>
    <recommendedName>
        <fullName evidence="6">Ferritin</fullName>
        <ecNumber evidence="6">1.16.3.1</ecNumber>
    </recommendedName>
</protein>
<evidence type="ECO:0000256" key="1">
    <source>
        <dbReference type="ARBA" id="ARBA00007513"/>
    </source>
</evidence>
<organism evidence="8 9">
    <name type="scientific">Asbolus verrucosus</name>
    <name type="common">Desert ironclad beetle</name>
    <dbReference type="NCBI Taxonomy" id="1661398"/>
    <lineage>
        <taxon>Eukaryota</taxon>
        <taxon>Metazoa</taxon>
        <taxon>Ecdysozoa</taxon>
        <taxon>Arthropoda</taxon>
        <taxon>Hexapoda</taxon>
        <taxon>Insecta</taxon>
        <taxon>Pterygota</taxon>
        <taxon>Neoptera</taxon>
        <taxon>Endopterygota</taxon>
        <taxon>Coleoptera</taxon>
        <taxon>Polyphaga</taxon>
        <taxon>Cucujiformia</taxon>
        <taxon>Tenebrionidae</taxon>
        <taxon>Pimeliinae</taxon>
        <taxon>Asbolus</taxon>
    </lineage>
</organism>
<dbReference type="EMBL" id="QDEB01023832">
    <property type="protein sequence ID" value="RZC40701.1"/>
    <property type="molecule type" value="Genomic_DNA"/>
</dbReference>
<evidence type="ECO:0000259" key="7">
    <source>
        <dbReference type="PROSITE" id="PS50905"/>
    </source>
</evidence>
<dbReference type="GO" id="GO:0005737">
    <property type="term" value="C:cytoplasm"/>
    <property type="evidence" value="ECO:0007669"/>
    <property type="project" value="TreeGrafter"/>
</dbReference>
<sequence length="217" mass="24740">NNGVIFRNCKTSNKTALIKYCTCPAKNDSSNKKPFRHNYHEEVEAAVNNQILAELNASMVYLSLYCYYGGTSRAMPGCQSFFKKMYNEEQDHAMVFIDYQLLRGGEVKLFPITVPENPDWTDITIALGIALELEKRVKDKLECLYRTAESCQDTQLMDLVTTKFIKDQNESIWELGRLLTRAKRLVDTGGVGRHLFDRELFNYATGKNPAAGPPLYM</sequence>
<evidence type="ECO:0000313" key="9">
    <source>
        <dbReference type="Proteomes" id="UP000292052"/>
    </source>
</evidence>
<evidence type="ECO:0000256" key="5">
    <source>
        <dbReference type="PIRSR" id="PIRSR601519-1"/>
    </source>
</evidence>
<reference evidence="8 9" key="1">
    <citation type="submission" date="2017-03" db="EMBL/GenBank/DDBJ databases">
        <title>Genome of the blue death feigning beetle - Asbolus verrucosus.</title>
        <authorList>
            <person name="Rider S.D."/>
        </authorList>
    </citation>
    <scope>NUCLEOTIDE SEQUENCE [LARGE SCALE GENOMIC DNA]</scope>
    <source>
        <strain evidence="8">Butters</strain>
        <tissue evidence="8">Head and leg muscle</tissue>
    </source>
</reference>
<evidence type="ECO:0000256" key="4">
    <source>
        <dbReference type="ARBA" id="ARBA00023004"/>
    </source>
</evidence>
<keyword evidence="4 5" id="KW-0408">Iron</keyword>
<dbReference type="Proteomes" id="UP000292052">
    <property type="component" value="Unassembled WGS sequence"/>
</dbReference>
<dbReference type="STRING" id="1661398.A0A482W6C4"/>
<dbReference type="GO" id="GO:0008199">
    <property type="term" value="F:ferric iron binding"/>
    <property type="evidence" value="ECO:0007669"/>
    <property type="project" value="InterPro"/>
</dbReference>
<dbReference type="OrthoDB" id="186462at2759"/>
<gene>
    <name evidence="8" type="ORF">BDFB_002911</name>
</gene>
<dbReference type="GO" id="GO:0006826">
    <property type="term" value="P:iron ion transport"/>
    <property type="evidence" value="ECO:0007669"/>
    <property type="project" value="InterPro"/>
</dbReference>
<dbReference type="InterPro" id="IPR009040">
    <property type="entry name" value="Ferritin-like_diiron"/>
</dbReference>